<feature type="signal peptide" evidence="1">
    <location>
        <begin position="1"/>
        <end position="21"/>
    </location>
</feature>
<evidence type="ECO:0000313" key="2">
    <source>
        <dbReference type="EMBL" id="ATW33804.1"/>
    </source>
</evidence>
<accession>A0A2D3TDP3</accession>
<name>A0A2D3TDP3_9ENTR</name>
<feature type="chain" id="PRO_5013803863" description="DUF5640 domain-containing protein" evidence="1">
    <location>
        <begin position="22"/>
        <end position="108"/>
    </location>
</feature>
<reference evidence="3" key="2">
    <citation type="submission" date="2017-11" db="EMBL/GenBank/DDBJ databases">
        <title>PacBio sequencing of new strain of the secondary endosymbiont Candidatus Hamiltonella defensa.</title>
        <authorList>
            <person name="Strand M.R."/>
            <person name="Oliver K."/>
        </authorList>
    </citation>
    <scope>NUCLEOTIDE SEQUENCE [LARGE SCALE GENOMIC DNA]</scope>
    <source>
        <strain evidence="3">ZA17</strain>
    </source>
</reference>
<reference evidence="3" key="1">
    <citation type="submission" date="2016-10" db="EMBL/GenBank/DDBJ databases">
        <authorList>
            <person name="Chevignon G."/>
        </authorList>
    </citation>
    <scope>NUCLEOTIDE SEQUENCE [LARGE SCALE GENOMIC DNA]</scope>
    <source>
        <strain evidence="3">ZA17</strain>
    </source>
</reference>
<gene>
    <name evidence="2" type="ORF">BJP43_05435</name>
</gene>
<evidence type="ECO:0000256" key="1">
    <source>
        <dbReference type="SAM" id="SignalP"/>
    </source>
</evidence>
<proteinExistence type="predicted"/>
<evidence type="ECO:0008006" key="4">
    <source>
        <dbReference type="Google" id="ProtNLM"/>
    </source>
</evidence>
<dbReference type="PROSITE" id="PS51257">
    <property type="entry name" value="PROKAR_LIPOPROTEIN"/>
    <property type="match status" value="1"/>
</dbReference>
<protein>
    <recommendedName>
        <fullName evidence="4">DUF5640 domain-containing protein</fullName>
    </recommendedName>
</protein>
<dbReference type="AlphaFoldDB" id="A0A2D3TDP3"/>
<organism evidence="2 3">
    <name type="scientific">Candidatus Williamhamiltonella defendens</name>
    <dbReference type="NCBI Taxonomy" id="138072"/>
    <lineage>
        <taxon>Bacteria</taxon>
        <taxon>Pseudomonadati</taxon>
        <taxon>Pseudomonadota</taxon>
        <taxon>Gammaproteobacteria</taxon>
        <taxon>Enterobacterales</taxon>
        <taxon>Enterobacteriaceae</taxon>
        <taxon>aphid secondary symbionts</taxon>
        <taxon>Candidatus Williamhamiltonella</taxon>
    </lineage>
</organism>
<keyword evidence="1" id="KW-0732">Signal</keyword>
<dbReference type="EMBL" id="CP017613">
    <property type="protein sequence ID" value="ATW33804.1"/>
    <property type="molecule type" value="Genomic_DNA"/>
</dbReference>
<sequence>MRYQKAGLLGMLLLSVALVLSGCKDKGEAFVGHWVEASDNEYPSELTVNYEDGIFHVDRKAFNSYEYKLIKLEGKSVSDTVLMINDEAGSMRLENGKIYYRNSEFVKN</sequence>
<evidence type="ECO:0000313" key="3">
    <source>
        <dbReference type="Proteomes" id="UP000229055"/>
    </source>
</evidence>
<dbReference type="Proteomes" id="UP000229055">
    <property type="component" value="Chromosome"/>
</dbReference>